<dbReference type="PRINTS" id="PR00141">
    <property type="entry name" value="PROTEASOME"/>
</dbReference>
<dbReference type="SUPFAM" id="SSF56235">
    <property type="entry name" value="N-terminal nucleophile aminohydrolases (Ntn hydrolases)"/>
    <property type="match status" value="1"/>
</dbReference>
<evidence type="ECO:0000313" key="8">
    <source>
        <dbReference type="EMBL" id="CAI2719661.1"/>
    </source>
</evidence>
<dbReference type="InterPro" id="IPR001353">
    <property type="entry name" value="Proteasome_sua/b"/>
</dbReference>
<dbReference type="Pfam" id="PF00227">
    <property type="entry name" value="Proteasome"/>
    <property type="match status" value="1"/>
</dbReference>
<dbReference type="PANTHER" id="PTHR32194">
    <property type="entry name" value="METALLOPROTEASE TLDD"/>
    <property type="match status" value="1"/>
</dbReference>
<dbReference type="InterPro" id="IPR000243">
    <property type="entry name" value="Pept_T1A_subB"/>
</dbReference>
<dbReference type="PROSITE" id="PS51476">
    <property type="entry name" value="PROTEASOME_BETA_2"/>
    <property type="match status" value="1"/>
</dbReference>
<dbReference type="PANTHER" id="PTHR32194:SF0">
    <property type="entry name" value="ATP-DEPENDENT PROTEASE SUBUNIT HSLV"/>
    <property type="match status" value="1"/>
</dbReference>
<proteinExistence type="predicted"/>
<evidence type="ECO:0000256" key="7">
    <source>
        <dbReference type="ARBA" id="ARBA00022942"/>
    </source>
</evidence>
<name>A0ABM9HHD1_9BACT</name>
<evidence type="ECO:0000256" key="6">
    <source>
        <dbReference type="ARBA" id="ARBA00022801"/>
    </source>
</evidence>
<dbReference type="Gene3D" id="3.60.20.10">
    <property type="entry name" value="Glutamine Phosphoribosylpyrophosphate, subunit 1, domain 1"/>
    <property type="match status" value="1"/>
</dbReference>
<dbReference type="EMBL" id="OX336137">
    <property type="protein sequence ID" value="CAI2719661.1"/>
    <property type="molecule type" value="Genomic_DNA"/>
</dbReference>
<dbReference type="RefSeq" id="WP_282012479.1">
    <property type="nucleotide sequence ID" value="NZ_OX336137.1"/>
</dbReference>
<keyword evidence="7 8" id="KW-0647">Proteasome</keyword>
<keyword evidence="5" id="KW-0888">Threonine protease</keyword>
<evidence type="ECO:0000256" key="2">
    <source>
        <dbReference type="ARBA" id="ARBA00012039"/>
    </source>
</evidence>
<evidence type="ECO:0000313" key="9">
    <source>
        <dbReference type="Proteomes" id="UP001157733"/>
    </source>
</evidence>
<evidence type="ECO:0000256" key="1">
    <source>
        <dbReference type="ARBA" id="ARBA00001198"/>
    </source>
</evidence>
<dbReference type="InterPro" id="IPR023333">
    <property type="entry name" value="Proteasome_suB-type"/>
</dbReference>
<dbReference type="GO" id="GO:0016787">
    <property type="term" value="F:hydrolase activity"/>
    <property type="evidence" value="ECO:0007669"/>
    <property type="project" value="UniProtKB-KW"/>
</dbReference>
<protein>
    <recommendedName>
        <fullName evidence="2">proteasome endopeptidase complex</fullName>
        <ecNumber evidence="2">3.4.25.1</ecNumber>
    </recommendedName>
</protein>
<evidence type="ECO:0000256" key="4">
    <source>
        <dbReference type="ARBA" id="ARBA00022670"/>
    </source>
</evidence>
<sequence>MSDSILHSQGPGDFYELLKRSGYQLASRLEPGGPVDASQLLHGTTVLAFHYKDGVVVAGDRRATAGNAIMYDRCDKVIPIDDYSLMAIAGVPATAFEMARILSHNFEYYRRSQLQSLSTEGKIRALSKLLKDNMGMAIQGVGAVSPIFASYDIKEEKPYIYFYDILGAQFEIRTHTATGSGSPVIRGVLEHEDLWGARPLAERDFKEASTLAVRLLQTAGQFDSATGQGRPDDRIYPVVASITEEGYRFLPDDEMENLFKESIKRNA</sequence>
<comment type="catalytic activity">
    <reaction evidence="1">
        <text>Cleavage of peptide bonds with very broad specificity.</text>
        <dbReference type="EC" id="3.4.25.1"/>
    </reaction>
</comment>
<reference evidence="8 9" key="1">
    <citation type="submission" date="2022-09" db="EMBL/GenBank/DDBJ databases">
        <authorList>
            <person name="Kop L."/>
        </authorList>
    </citation>
    <scope>NUCLEOTIDE SEQUENCE [LARGE SCALE GENOMIC DNA]</scope>
    <source>
        <strain evidence="8 9">347</strain>
    </source>
</reference>
<evidence type="ECO:0000256" key="3">
    <source>
        <dbReference type="ARBA" id="ARBA00022490"/>
    </source>
</evidence>
<accession>A0ABM9HHD1</accession>
<dbReference type="EC" id="3.4.25.1" evidence="2"/>
<evidence type="ECO:0000256" key="5">
    <source>
        <dbReference type="ARBA" id="ARBA00022698"/>
    </source>
</evidence>
<dbReference type="Proteomes" id="UP001157733">
    <property type="component" value="Chromosome"/>
</dbReference>
<organism evidence="8 9">
    <name type="scientific">Nitrospina watsonii</name>
    <dbReference type="NCBI Taxonomy" id="1323948"/>
    <lineage>
        <taxon>Bacteria</taxon>
        <taxon>Pseudomonadati</taxon>
        <taxon>Nitrospinota/Tectimicrobiota group</taxon>
        <taxon>Nitrospinota</taxon>
        <taxon>Nitrospinia</taxon>
        <taxon>Nitrospinales</taxon>
        <taxon>Nitrospinaceae</taxon>
        <taxon>Nitrospina</taxon>
    </lineage>
</organism>
<keyword evidence="6 8" id="KW-0378">Hydrolase</keyword>
<keyword evidence="4" id="KW-0645">Protease</keyword>
<dbReference type="GO" id="GO:0000502">
    <property type="term" value="C:proteasome complex"/>
    <property type="evidence" value="ECO:0007669"/>
    <property type="project" value="UniProtKB-KW"/>
</dbReference>
<keyword evidence="9" id="KW-1185">Reference proteome</keyword>
<keyword evidence="3" id="KW-0963">Cytoplasm</keyword>
<gene>
    <name evidence="8" type="ORF">NSPWAT_2805</name>
</gene>
<dbReference type="InterPro" id="IPR029055">
    <property type="entry name" value="Ntn_hydrolases_N"/>
</dbReference>